<name>A0A1R0X3V7_9BACL</name>
<evidence type="ECO:0000313" key="1">
    <source>
        <dbReference type="EMBL" id="OMD28018.1"/>
    </source>
</evidence>
<dbReference type="AlphaFoldDB" id="A0A1R0X3V7"/>
<reference evidence="1 2" key="1">
    <citation type="submission" date="2016-10" db="EMBL/GenBank/DDBJ databases">
        <title>Paenibacillus species isolates.</title>
        <authorList>
            <person name="Beno S.M."/>
        </authorList>
    </citation>
    <scope>NUCLEOTIDE SEQUENCE [LARGE SCALE GENOMIC DNA]</scope>
    <source>
        <strain evidence="1 2">FSL H7-0604</strain>
    </source>
</reference>
<dbReference type="EMBL" id="MKQP01000034">
    <property type="protein sequence ID" value="OMD28018.1"/>
    <property type="molecule type" value="Genomic_DNA"/>
</dbReference>
<comment type="caution">
    <text evidence="1">The sequence shown here is derived from an EMBL/GenBank/DDBJ whole genome shotgun (WGS) entry which is preliminary data.</text>
</comment>
<gene>
    <name evidence="1" type="ORF">BJP51_02625</name>
</gene>
<accession>A0A1R0X3V7</accession>
<sequence length="281" mass="32374">MFLIEVALLLIVFGCESNSISNILNKLEFNQAVGIYTINIKHSENNGSSLLLFGSTSNLKKDTFEKLNKSDITITLSNEKKDEIEFSPDDIEWELTDQNFLVEGFSIRLNSDRILGLEKLGFDKIKIKLGSKTFKKNISPVYLQFYSGEENGISVMESPISPKNVTALNKEYSYSYKILDSNHIITSDIKAELIYPKEVKSFIEIVTVEVNPDIYAEEEIKEEFRNKVDKKILKELKVYEIKCNYIIKKKENIVFQPEIKLLYNNKEQSLAPFTPISFFNF</sequence>
<proteinExistence type="predicted"/>
<organism evidence="1 2">
    <name type="scientific">Paenibacillus odorifer</name>
    <dbReference type="NCBI Taxonomy" id="189426"/>
    <lineage>
        <taxon>Bacteria</taxon>
        <taxon>Bacillati</taxon>
        <taxon>Bacillota</taxon>
        <taxon>Bacilli</taxon>
        <taxon>Bacillales</taxon>
        <taxon>Paenibacillaceae</taxon>
        <taxon>Paenibacillus</taxon>
    </lineage>
</organism>
<protein>
    <submittedName>
        <fullName evidence="1">Uncharacterized protein</fullName>
    </submittedName>
</protein>
<dbReference type="Proteomes" id="UP000187465">
    <property type="component" value="Unassembled WGS sequence"/>
</dbReference>
<evidence type="ECO:0000313" key="2">
    <source>
        <dbReference type="Proteomes" id="UP000187465"/>
    </source>
</evidence>